<keyword evidence="15" id="KW-0131">Cell cycle</keyword>
<evidence type="ECO:0000256" key="17">
    <source>
        <dbReference type="ARBA" id="ARBA00044152"/>
    </source>
</evidence>
<dbReference type="Pfam" id="PF08651">
    <property type="entry name" value="DASH_Duo1"/>
    <property type="match status" value="2"/>
</dbReference>
<keyword evidence="16" id="KW-0137">Centromere</keyword>
<evidence type="ECO:0000256" key="9">
    <source>
        <dbReference type="ARBA" id="ARBA00022776"/>
    </source>
</evidence>
<keyword evidence="11" id="KW-0995">Kinetochore</keyword>
<evidence type="ECO:0000256" key="16">
    <source>
        <dbReference type="ARBA" id="ARBA00023328"/>
    </source>
</evidence>
<feature type="region of interest" description="Disordered" evidence="19">
    <location>
        <begin position="158"/>
        <end position="263"/>
    </location>
</feature>
<proteinExistence type="inferred from homology"/>
<evidence type="ECO:0000256" key="4">
    <source>
        <dbReference type="ARBA" id="ARBA00005366"/>
    </source>
</evidence>
<keyword evidence="13" id="KW-0206">Cytoskeleton</keyword>
<evidence type="ECO:0000256" key="6">
    <source>
        <dbReference type="ARBA" id="ARBA00022490"/>
    </source>
</evidence>
<keyword evidence="8" id="KW-0493">Microtubule</keyword>
<evidence type="ECO:0000256" key="5">
    <source>
        <dbReference type="ARBA" id="ARBA00022454"/>
    </source>
</evidence>
<keyword evidence="7" id="KW-0132">Cell division</keyword>
<evidence type="ECO:0000256" key="1">
    <source>
        <dbReference type="ARBA" id="ARBA00004123"/>
    </source>
</evidence>
<evidence type="ECO:0000256" key="3">
    <source>
        <dbReference type="ARBA" id="ARBA00004629"/>
    </source>
</evidence>
<dbReference type="PANTHER" id="PTHR28216:SF1">
    <property type="entry name" value="DASH COMPLEX SUBUNIT DUO1"/>
    <property type="match status" value="1"/>
</dbReference>
<keyword evidence="14" id="KW-0539">Nucleus</keyword>
<evidence type="ECO:0000256" key="8">
    <source>
        <dbReference type="ARBA" id="ARBA00022701"/>
    </source>
</evidence>
<keyword evidence="9" id="KW-0498">Mitosis</keyword>
<name>A0AAF0DCL5_9EURO</name>
<reference evidence="20" key="1">
    <citation type="submission" date="2023-03" db="EMBL/GenBank/DDBJ databases">
        <title>Emydomyces testavorans Genome Sequence.</title>
        <authorList>
            <person name="Hoyer L."/>
        </authorList>
    </citation>
    <scope>NUCLEOTIDE SEQUENCE</scope>
    <source>
        <strain evidence="20">16-2883</strain>
    </source>
</reference>
<comment type="similarity">
    <text evidence="4">Belongs to the DASH complex DUO1 family.</text>
</comment>
<evidence type="ECO:0000256" key="13">
    <source>
        <dbReference type="ARBA" id="ARBA00023212"/>
    </source>
</evidence>
<evidence type="ECO:0000256" key="18">
    <source>
        <dbReference type="ARBA" id="ARBA00044358"/>
    </source>
</evidence>
<dbReference type="GO" id="GO:0005874">
    <property type="term" value="C:microtubule"/>
    <property type="evidence" value="ECO:0007669"/>
    <property type="project" value="UniProtKB-KW"/>
</dbReference>
<dbReference type="GO" id="GO:0042729">
    <property type="term" value="C:DASH complex"/>
    <property type="evidence" value="ECO:0007669"/>
    <property type="project" value="InterPro"/>
</dbReference>
<feature type="compositionally biased region" description="Basic and acidic residues" evidence="19">
    <location>
        <begin position="159"/>
        <end position="187"/>
    </location>
</feature>
<feature type="compositionally biased region" description="Polar residues" evidence="19">
    <location>
        <begin position="211"/>
        <end position="222"/>
    </location>
</feature>
<evidence type="ECO:0000256" key="11">
    <source>
        <dbReference type="ARBA" id="ARBA00022838"/>
    </source>
</evidence>
<evidence type="ECO:0000256" key="2">
    <source>
        <dbReference type="ARBA" id="ARBA00004186"/>
    </source>
</evidence>
<organism evidence="20 21">
    <name type="scientific">Emydomyces testavorans</name>
    <dbReference type="NCBI Taxonomy" id="2070801"/>
    <lineage>
        <taxon>Eukaryota</taxon>
        <taxon>Fungi</taxon>
        <taxon>Dikarya</taxon>
        <taxon>Ascomycota</taxon>
        <taxon>Pezizomycotina</taxon>
        <taxon>Eurotiomycetes</taxon>
        <taxon>Eurotiomycetidae</taxon>
        <taxon>Onygenales</taxon>
        <taxon>Nannizziopsiaceae</taxon>
        <taxon>Emydomyces</taxon>
    </lineage>
</organism>
<keyword evidence="5" id="KW-0158">Chromosome</keyword>
<dbReference type="GO" id="GO:0072686">
    <property type="term" value="C:mitotic spindle"/>
    <property type="evidence" value="ECO:0007669"/>
    <property type="project" value="InterPro"/>
</dbReference>
<feature type="compositionally biased region" description="Low complexity" evidence="19">
    <location>
        <begin position="223"/>
        <end position="251"/>
    </location>
</feature>
<sequence>MAAPADGMEKLQLDENSEEGPWNSNSKHRSKQGSGKTVEKPSGGPPPSAEEREMALRAELEVVRNINKVIEGAVESLERAKDNMAVTSSFGILCCTACSSVDLQNVSRTVNSASTLLDTWTRILSQTEHNQRLILNPNWQGASQDIAEMESEAIVKQQAAERRELEQQQRREALARKAAEEDRKKSEAAATTTRGLRGPSSRGRTRVAGRNPSTSNTIQNGQSAVRGAARGTTTRGTTGLRRPSSTTTRGSNVTSSRGRLRGT</sequence>
<evidence type="ECO:0000313" key="21">
    <source>
        <dbReference type="Proteomes" id="UP001219355"/>
    </source>
</evidence>
<gene>
    <name evidence="20" type="ORF">PRK78_000500</name>
</gene>
<evidence type="ECO:0000256" key="19">
    <source>
        <dbReference type="SAM" id="MobiDB-lite"/>
    </source>
</evidence>
<evidence type="ECO:0000256" key="7">
    <source>
        <dbReference type="ARBA" id="ARBA00022618"/>
    </source>
</evidence>
<dbReference type="InterPro" id="IPR013960">
    <property type="entry name" value="DASH_Duo1"/>
</dbReference>
<evidence type="ECO:0000313" key="20">
    <source>
        <dbReference type="EMBL" id="WEW55072.1"/>
    </source>
</evidence>
<keyword evidence="10" id="KW-0159">Chromosome partition</keyword>
<keyword evidence="21" id="KW-1185">Reference proteome</keyword>
<dbReference type="GO" id="GO:0051301">
    <property type="term" value="P:cell division"/>
    <property type="evidence" value="ECO:0007669"/>
    <property type="project" value="UniProtKB-KW"/>
</dbReference>
<dbReference type="Proteomes" id="UP001219355">
    <property type="component" value="Chromosome 1"/>
</dbReference>
<evidence type="ECO:0000256" key="14">
    <source>
        <dbReference type="ARBA" id="ARBA00023242"/>
    </source>
</evidence>
<dbReference type="GO" id="GO:0007059">
    <property type="term" value="P:chromosome segregation"/>
    <property type="evidence" value="ECO:0007669"/>
    <property type="project" value="UniProtKB-KW"/>
</dbReference>
<evidence type="ECO:0000256" key="10">
    <source>
        <dbReference type="ARBA" id="ARBA00022829"/>
    </source>
</evidence>
<dbReference type="AlphaFoldDB" id="A0AAF0DCL5"/>
<dbReference type="PANTHER" id="PTHR28216">
    <property type="entry name" value="DASH COMPLEX SUBUNIT DUO1"/>
    <property type="match status" value="1"/>
</dbReference>
<feature type="region of interest" description="Disordered" evidence="19">
    <location>
        <begin position="1"/>
        <end position="52"/>
    </location>
</feature>
<protein>
    <recommendedName>
        <fullName evidence="17">DASH complex subunit DUO1</fullName>
    </recommendedName>
    <alternativeName>
        <fullName evidence="18">Outer kinetochore protein DUO1</fullName>
    </alternativeName>
</protein>
<dbReference type="GO" id="GO:0000278">
    <property type="term" value="P:mitotic cell cycle"/>
    <property type="evidence" value="ECO:0007669"/>
    <property type="project" value="InterPro"/>
</dbReference>
<keyword evidence="12" id="KW-0175">Coiled coil</keyword>
<comment type="subcellular location">
    <subcellularLocation>
        <location evidence="3">Chromosome</location>
        <location evidence="3">Centromere</location>
        <location evidence="3">Kinetochore</location>
    </subcellularLocation>
    <subcellularLocation>
        <location evidence="2">Cytoplasm</location>
        <location evidence="2">Cytoskeleton</location>
        <location evidence="2">Spindle</location>
    </subcellularLocation>
    <subcellularLocation>
        <location evidence="1">Nucleus</location>
    </subcellularLocation>
</comment>
<evidence type="ECO:0000256" key="15">
    <source>
        <dbReference type="ARBA" id="ARBA00023306"/>
    </source>
</evidence>
<evidence type="ECO:0000256" key="12">
    <source>
        <dbReference type="ARBA" id="ARBA00023054"/>
    </source>
</evidence>
<dbReference type="EMBL" id="CP120627">
    <property type="protein sequence ID" value="WEW55072.1"/>
    <property type="molecule type" value="Genomic_DNA"/>
</dbReference>
<keyword evidence="6" id="KW-0963">Cytoplasm</keyword>
<accession>A0AAF0DCL5</accession>